<accession>M3DN67</accession>
<reference evidence="2" key="1">
    <citation type="journal article" date="2013" name="Genome Announc.">
        <title>Draft Genome Sequence of Streptomyces bottropensis ATCC 25435, a Bottromycin-Producing Actinomycete.</title>
        <authorList>
            <person name="Zhang H."/>
            <person name="Zhou W."/>
            <person name="Zhuang Y."/>
            <person name="Liang X."/>
            <person name="Liu T."/>
        </authorList>
    </citation>
    <scope>NUCLEOTIDE SEQUENCE [LARGE SCALE GENOMIC DNA]</scope>
    <source>
        <strain evidence="2">ATCC 25435</strain>
    </source>
</reference>
<name>M3DN67_9ACTN</name>
<dbReference type="AlphaFoldDB" id="M3DN67"/>
<sequence>MRRGCRLSGRISAGTTALREGAGMADNRLRCAHGNGPGPWARTRGGR</sequence>
<evidence type="ECO:0000313" key="2">
    <source>
        <dbReference type="Proteomes" id="UP000030760"/>
    </source>
</evidence>
<proteinExistence type="predicted"/>
<gene>
    <name evidence="1" type="ORF">SBD_1100</name>
</gene>
<dbReference type="Proteomes" id="UP000030760">
    <property type="component" value="Unassembled WGS sequence"/>
</dbReference>
<organism evidence="1 2">
    <name type="scientific">Streptomyces bottropensis ATCC 25435</name>
    <dbReference type="NCBI Taxonomy" id="1054862"/>
    <lineage>
        <taxon>Bacteria</taxon>
        <taxon>Bacillati</taxon>
        <taxon>Actinomycetota</taxon>
        <taxon>Actinomycetes</taxon>
        <taxon>Kitasatosporales</taxon>
        <taxon>Streptomycetaceae</taxon>
        <taxon>Streptomyces</taxon>
    </lineage>
</organism>
<dbReference type="EMBL" id="KB405056">
    <property type="protein sequence ID" value="EMF58427.1"/>
    <property type="molecule type" value="Genomic_DNA"/>
</dbReference>
<evidence type="ECO:0000313" key="1">
    <source>
        <dbReference type="EMBL" id="EMF58427.1"/>
    </source>
</evidence>
<protein>
    <submittedName>
        <fullName evidence="1">Uncharacterized protein</fullName>
    </submittedName>
</protein>